<comment type="pathway">
    <text evidence="1">Cofactor biosynthesis; molybdopterin biosynthesis.</text>
</comment>
<evidence type="ECO:0000256" key="1">
    <source>
        <dbReference type="ARBA" id="ARBA00005046"/>
    </source>
</evidence>
<evidence type="ECO:0000256" key="8">
    <source>
        <dbReference type="ARBA" id="ARBA00026066"/>
    </source>
</evidence>
<evidence type="ECO:0000256" key="4">
    <source>
        <dbReference type="ARBA" id="ARBA00013858"/>
    </source>
</evidence>
<evidence type="ECO:0000256" key="13">
    <source>
        <dbReference type="ARBA" id="ARBA00049878"/>
    </source>
</evidence>
<evidence type="ECO:0000256" key="12">
    <source>
        <dbReference type="ARBA" id="ARBA00032474"/>
    </source>
</evidence>
<dbReference type="GO" id="GO:0006777">
    <property type="term" value="P:Mo-molybdopterin cofactor biosynthetic process"/>
    <property type="evidence" value="ECO:0007669"/>
    <property type="project" value="UniProtKB-KW"/>
</dbReference>
<dbReference type="EMBL" id="JOTN01000014">
    <property type="protein sequence ID" value="KEK18452.1"/>
    <property type="molecule type" value="Genomic_DNA"/>
</dbReference>
<comment type="catalytic activity">
    <reaction evidence="13">
        <text>2 [molybdopterin-synthase sulfur-carrier protein]-C-terminal-Gly-aminoethanethioate + cyclic pyranopterin phosphate + H2O = molybdopterin + 2 [molybdopterin-synthase sulfur-carrier protein]-C-terminal Gly-Gly + 2 H(+)</text>
        <dbReference type="Rhea" id="RHEA:26333"/>
        <dbReference type="Rhea" id="RHEA-COMP:12202"/>
        <dbReference type="Rhea" id="RHEA-COMP:19907"/>
        <dbReference type="ChEBI" id="CHEBI:15377"/>
        <dbReference type="ChEBI" id="CHEBI:15378"/>
        <dbReference type="ChEBI" id="CHEBI:58698"/>
        <dbReference type="ChEBI" id="CHEBI:59648"/>
        <dbReference type="ChEBI" id="CHEBI:90778"/>
        <dbReference type="ChEBI" id="CHEBI:232372"/>
        <dbReference type="EC" id="2.8.1.12"/>
    </reaction>
</comment>
<evidence type="ECO:0000256" key="6">
    <source>
        <dbReference type="ARBA" id="ARBA00023150"/>
    </source>
</evidence>
<dbReference type="PANTHER" id="PTHR23404">
    <property type="entry name" value="MOLYBDOPTERIN SYNTHASE RELATED"/>
    <property type="match status" value="1"/>
</dbReference>
<evidence type="ECO:0000256" key="11">
    <source>
        <dbReference type="ARBA" id="ARBA00030781"/>
    </source>
</evidence>
<sequence>MTEIYFEVVNAPISIEEVTKKVIRRECGAVTTFTGTVREFTKGRRTLHLEYMAYRSMAEKMLAKIGDETKQKWPGTHVAITHRIGTLQISDIAVVVAVSTPHRKEAYEANEYIMERIKQIVPIWKKEFWEDGEEWIGDQLQKTSYPDGEPGKVGIE</sequence>
<accession>A0A073JW84</accession>
<dbReference type="OrthoDB" id="9803224at2"/>
<dbReference type="RefSeq" id="WP_034640959.1">
    <property type="nucleotide sequence ID" value="NZ_CBCSJC010000006.1"/>
</dbReference>
<dbReference type="Gene3D" id="3.90.1170.40">
    <property type="entry name" value="Molybdopterin biosynthesis MoaE subunit"/>
    <property type="match status" value="1"/>
</dbReference>
<dbReference type="STRING" id="574376.BAMA_05370"/>
<dbReference type="InterPro" id="IPR003448">
    <property type="entry name" value="Mopterin_biosynth_MoaE"/>
</dbReference>
<evidence type="ECO:0000256" key="9">
    <source>
        <dbReference type="ARBA" id="ARBA00029745"/>
    </source>
</evidence>
<dbReference type="EC" id="2.8.1.12" evidence="3"/>
<dbReference type="Pfam" id="PF02391">
    <property type="entry name" value="MoaE"/>
    <property type="match status" value="1"/>
</dbReference>
<evidence type="ECO:0000256" key="7">
    <source>
        <dbReference type="ARBA" id="ARBA00025448"/>
    </source>
</evidence>
<keyword evidence="6" id="KW-0501">Molybdenum cofactor biosynthesis</keyword>
<keyword evidence="5" id="KW-0808">Transferase</keyword>
<keyword evidence="15" id="KW-1185">Reference proteome</keyword>
<evidence type="ECO:0000256" key="10">
    <source>
        <dbReference type="ARBA" id="ARBA00030407"/>
    </source>
</evidence>
<dbReference type="FunFam" id="3.90.1170.40:FF:000003">
    <property type="entry name" value="Molybdopterin converting factor subunit 2"/>
    <property type="match status" value="1"/>
</dbReference>
<organism evidence="14 15">
    <name type="scientific">Bacillus manliponensis</name>
    <dbReference type="NCBI Taxonomy" id="574376"/>
    <lineage>
        <taxon>Bacteria</taxon>
        <taxon>Bacillati</taxon>
        <taxon>Bacillota</taxon>
        <taxon>Bacilli</taxon>
        <taxon>Bacillales</taxon>
        <taxon>Bacillaceae</taxon>
        <taxon>Bacillus</taxon>
        <taxon>Bacillus cereus group</taxon>
    </lineage>
</organism>
<dbReference type="GO" id="GO:0030366">
    <property type="term" value="F:molybdopterin synthase activity"/>
    <property type="evidence" value="ECO:0007669"/>
    <property type="project" value="UniProtKB-EC"/>
</dbReference>
<dbReference type="Proteomes" id="UP000027822">
    <property type="component" value="Unassembled WGS sequence"/>
</dbReference>
<gene>
    <name evidence="14" type="ORF">BAMA_05370</name>
</gene>
<evidence type="ECO:0000256" key="2">
    <source>
        <dbReference type="ARBA" id="ARBA00005426"/>
    </source>
</evidence>
<name>A0A073JW84_9BACI</name>
<dbReference type="AlphaFoldDB" id="A0A073JW84"/>
<comment type="similarity">
    <text evidence="2">Belongs to the MoaE family.</text>
</comment>
<comment type="function">
    <text evidence="7">Converts molybdopterin precursor Z into molybdopterin. This requires the incorporation of two sulfur atoms into precursor Z to generate a dithiolene group. The sulfur is provided by MoaD.</text>
</comment>
<proteinExistence type="inferred from homology"/>
<dbReference type="SUPFAM" id="SSF54690">
    <property type="entry name" value="Molybdopterin synthase subunit MoaE"/>
    <property type="match status" value="1"/>
</dbReference>
<comment type="subunit">
    <text evidence="8">Heterotetramer of 2 MoaD subunits and 2 MoaE subunits. Also stable as homodimer. The enzyme changes between these two forms during catalysis.</text>
</comment>
<dbReference type="eggNOG" id="COG0314">
    <property type="taxonomic scope" value="Bacteria"/>
</dbReference>
<evidence type="ECO:0000256" key="5">
    <source>
        <dbReference type="ARBA" id="ARBA00022679"/>
    </source>
</evidence>
<reference evidence="14 15" key="1">
    <citation type="submission" date="2014-06" db="EMBL/GenBank/DDBJ databases">
        <title>Draft genome sequence of Bacillus manliponensis JCM 15802 (MCCC 1A00708).</title>
        <authorList>
            <person name="Lai Q."/>
            <person name="Liu Y."/>
            <person name="Shao Z."/>
        </authorList>
    </citation>
    <scope>NUCLEOTIDE SEQUENCE [LARGE SCALE GENOMIC DNA]</scope>
    <source>
        <strain evidence="14 15">JCM 15802</strain>
    </source>
</reference>
<evidence type="ECO:0000313" key="15">
    <source>
        <dbReference type="Proteomes" id="UP000027822"/>
    </source>
</evidence>
<dbReference type="CDD" id="cd00756">
    <property type="entry name" value="MoaE"/>
    <property type="match status" value="1"/>
</dbReference>
<dbReference type="InterPro" id="IPR036563">
    <property type="entry name" value="MoaE_sf"/>
</dbReference>
<comment type="caution">
    <text evidence="14">The sequence shown here is derived from an EMBL/GenBank/DDBJ whole genome shotgun (WGS) entry which is preliminary data.</text>
</comment>
<protein>
    <recommendedName>
        <fullName evidence="4">Molybdopterin synthase catalytic subunit</fullName>
        <ecNumber evidence="3">2.8.1.12</ecNumber>
    </recommendedName>
    <alternativeName>
        <fullName evidence="11">MPT synthase subunit 2</fullName>
    </alternativeName>
    <alternativeName>
        <fullName evidence="9">Molybdenum cofactor biosynthesis protein E</fullName>
    </alternativeName>
    <alternativeName>
        <fullName evidence="10">Molybdopterin-converting factor large subunit</fullName>
    </alternativeName>
    <alternativeName>
        <fullName evidence="12">Molybdopterin-converting factor subunit 2</fullName>
    </alternativeName>
</protein>
<evidence type="ECO:0000256" key="3">
    <source>
        <dbReference type="ARBA" id="ARBA00011950"/>
    </source>
</evidence>
<evidence type="ECO:0000313" key="14">
    <source>
        <dbReference type="EMBL" id="KEK18452.1"/>
    </source>
</evidence>